<comment type="caution">
    <text evidence="3">The sequence shown here is derived from an EMBL/GenBank/DDBJ whole genome shotgun (WGS) entry which is preliminary data.</text>
</comment>
<feature type="transmembrane region" description="Helical" evidence="1">
    <location>
        <begin position="156"/>
        <end position="175"/>
    </location>
</feature>
<evidence type="ECO:0000259" key="2">
    <source>
        <dbReference type="PROSITE" id="PS50887"/>
    </source>
</evidence>
<dbReference type="PANTHER" id="PTHR45138">
    <property type="entry name" value="REGULATORY COMPONENTS OF SENSORY TRANSDUCTION SYSTEM"/>
    <property type="match status" value="1"/>
</dbReference>
<dbReference type="NCBIfam" id="TIGR00254">
    <property type="entry name" value="GGDEF"/>
    <property type="match status" value="1"/>
</dbReference>
<dbReference type="PANTHER" id="PTHR45138:SF9">
    <property type="entry name" value="DIGUANYLATE CYCLASE DGCM-RELATED"/>
    <property type="match status" value="1"/>
</dbReference>
<evidence type="ECO:0000313" key="3">
    <source>
        <dbReference type="EMBL" id="KKI52167.1"/>
    </source>
</evidence>
<dbReference type="EMBL" id="LAYJ01000033">
    <property type="protein sequence ID" value="KKI52167.1"/>
    <property type="molecule type" value="Genomic_DNA"/>
</dbReference>
<evidence type="ECO:0000256" key="1">
    <source>
        <dbReference type="SAM" id="Phobius"/>
    </source>
</evidence>
<dbReference type="InterPro" id="IPR043128">
    <property type="entry name" value="Rev_trsase/Diguanyl_cyclase"/>
</dbReference>
<dbReference type="RefSeq" id="WP_052740134.1">
    <property type="nucleotide sequence ID" value="NZ_SMCZ01000007.1"/>
</dbReference>
<gene>
    <name evidence="3" type="ORF">CHK_0275</name>
</gene>
<feature type="transmembrane region" description="Helical" evidence="1">
    <location>
        <begin position="120"/>
        <end position="136"/>
    </location>
</feature>
<dbReference type="Pfam" id="PF00990">
    <property type="entry name" value="GGDEF"/>
    <property type="match status" value="1"/>
</dbReference>
<dbReference type="GO" id="GO:0052621">
    <property type="term" value="F:diguanylate cyclase activity"/>
    <property type="evidence" value="ECO:0007669"/>
    <property type="project" value="TreeGrafter"/>
</dbReference>
<keyword evidence="4" id="KW-1185">Reference proteome</keyword>
<dbReference type="InterPro" id="IPR029787">
    <property type="entry name" value="Nucleotide_cyclase"/>
</dbReference>
<accession>A0A0M2NP45</accession>
<dbReference type="InterPro" id="IPR000160">
    <property type="entry name" value="GGDEF_dom"/>
</dbReference>
<feature type="transmembrane region" description="Helical" evidence="1">
    <location>
        <begin position="20"/>
        <end position="41"/>
    </location>
</feature>
<name>A0A0M2NP45_9FIRM</name>
<dbReference type="Gene3D" id="3.30.70.270">
    <property type="match status" value="1"/>
</dbReference>
<dbReference type="SMART" id="SM00267">
    <property type="entry name" value="GGDEF"/>
    <property type="match status" value="1"/>
</dbReference>
<keyword evidence="1" id="KW-1133">Transmembrane helix</keyword>
<feature type="transmembrane region" description="Helical" evidence="1">
    <location>
        <begin position="47"/>
        <end position="64"/>
    </location>
</feature>
<proteinExistence type="predicted"/>
<organism evidence="3 4">
    <name type="scientific">Christensenella hongkongensis</name>
    <dbReference type="NCBI Taxonomy" id="270498"/>
    <lineage>
        <taxon>Bacteria</taxon>
        <taxon>Bacillati</taxon>
        <taxon>Bacillota</taxon>
        <taxon>Clostridia</taxon>
        <taxon>Christensenellales</taxon>
        <taxon>Christensenellaceae</taxon>
        <taxon>Christensenella</taxon>
    </lineage>
</organism>
<reference evidence="3 4" key="1">
    <citation type="submission" date="2015-04" db="EMBL/GenBank/DDBJ databases">
        <title>Draft genome sequence of bacteremic isolate Catabacter hongkongensis type strain HKU16T.</title>
        <authorList>
            <person name="Lau S.K."/>
            <person name="Teng J.L."/>
            <person name="Huang Y."/>
            <person name="Curreem S.O."/>
            <person name="Tsui S.K."/>
            <person name="Woo P.C."/>
        </authorList>
    </citation>
    <scope>NUCLEOTIDE SEQUENCE [LARGE SCALE GENOMIC DNA]</scope>
    <source>
        <strain evidence="3 4">HKU16</strain>
    </source>
</reference>
<dbReference type="AlphaFoldDB" id="A0A0M2NP45"/>
<evidence type="ECO:0000313" key="4">
    <source>
        <dbReference type="Proteomes" id="UP000034076"/>
    </source>
</evidence>
<dbReference type="STRING" id="270498.CHK_0275"/>
<dbReference type="CDD" id="cd01949">
    <property type="entry name" value="GGDEF"/>
    <property type="match status" value="1"/>
</dbReference>
<sequence>MKIFRTSQIHTEETYARKTYFQIILLALAAHLSFIVIFAFLSFWELCIYNIISVCFYIAMSQIVKHGFYRVAVSLVHLEVCIFVSVTYLLLGSNTGIELYLIAISSLVYFCPFDHKWIPYLFSCGELLLFLLLKVYFSSSGIYPPLSQSVLTGLNVYNICASFIIILFAAFASNVSASVTKKKLEDQNESLSSLANYDQLTGLLSRHCFLDKLGDYKHQTIILAMGDIDDFKIINDTYGHHCGDYVLKTVASIMKNCCIGFSYICRWGGEEFLFLFHSLSFDEACLKVSELCEGVDRFTFIYEGKPFHVTITFGVCERTDGEDFSNLIKRVDKRLYLGKANGKNRVVIQDEL</sequence>
<dbReference type="Proteomes" id="UP000034076">
    <property type="component" value="Unassembled WGS sequence"/>
</dbReference>
<dbReference type="SUPFAM" id="SSF55073">
    <property type="entry name" value="Nucleotide cyclase"/>
    <property type="match status" value="1"/>
</dbReference>
<feature type="domain" description="GGDEF" evidence="2">
    <location>
        <begin position="219"/>
        <end position="351"/>
    </location>
</feature>
<dbReference type="PATRIC" id="fig|270498.16.peg.2883"/>
<keyword evidence="1" id="KW-0812">Transmembrane</keyword>
<protein>
    <submittedName>
        <fullName evidence="3">Diguanylate cyclase (GGDEF domain) with PAS/PAC sensor</fullName>
    </submittedName>
</protein>
<dbReference type="PROSITE" id="PS50887">
    <property type="entry name" value="GGDEF"/>
    <property type="match status" value="1"/>
</dbReference>
<dbReference type="InterPro" id="IPR050469">
    <property type="entry name" value="Diguanylate_Cyclase"/>
</dbReference>
<keyword evidence="1" id="KW-0472">Membrane</keyword>
<feature type="transmembrane region" description="Helical" evidence="1">
    <location>
        <begin position="71"/>
        <end position="91"/>
    </location>
</feature>